<dbReference type="SUPFAM" id="SSF49899">
    <property type="entry name" value="Concanavalin A-like lectins/glucanases"/>
    <property type="match status" value="1"/>
</dbReference>
<dbReference type="RefSeq" id="WP_343076412.1">
    <property type="nucleotide sequence ID" value="NZ_JACHMM010000001.1"/>
</dbReference>
<dbReference type="Gene3D" id="2.60.120.200">
    <property type="match status" value="1"/>
</dbReference>
<dbReference type="InterPro" id="IPR013320">
    <property type="entry name" value="ConA-like_dom_sf"/>
</dbReference>
<keyword evidence="2" id="KW-1185">Reference proteome</keyword>
<evidence type="ECO:0000313" key="2">
    <source>
        <dbReference type="Proteomes" id="UP000542813"/>
    </source>
</evidence>
<organism evidence="1 2">
    <name type="scientific">Jiangella mangrovi</name>
    <dbReference type="NCBI Taxonomy" id="1524084"/>
    <lineage>
        <taxon>Bacteria</taxon>
        <taxon>Bacillati</taxon>
        <taxon>Actinomycetota</taxon>
        <taxon>Actinomycetes</taxon>
        <taxon>Jiangellales</taxon>
        <taxon>Jiangellaceae</taxon>
        <taxon>Jiangella</taxon>
    </lineage>
</organism>
<dbReference type="Pfam" id="PF13385">
    <property type="entry name" value="Laminin_G_3"/>
    <property type="match status" value="1"/>
</dbReference>
<reference evidence="1 2" key="1">
    <citation type="submission" date="2020-08" db="EMBL/GenBank/DDBJ databases">
        <title>Sequencing the genomes of 1000 actinobacteria strains.</title>
        <authorList>
            <person name="Klenk H.-P."/>
        </authorList>
    </citation>
    <scope>NUCLEOTIDE SEQUENCE [LARGE SCALE GENOMIC DNA]</scope>
    <source>
        <strain evidence="1 2">DSM 102122</strain>
    </source>
</reference>
<comment type="caution">
    <text evidence="1">The sequence shown here is derived from an EMBL/GenBank/DDBJ whole genome shotgun (WGS) entry which is preliminary data.</text>
</comment>
<evidence type="ECO:0000313" key="1">
    <source>
        <dbReference type="EMBL" id="MBB5788217.1"/>
    </source>
</evidence>
<dbReference type="Proteomes" id="UP000542813">
    <property type="component" value="Unassembled WGS sequence"/>
</dbReference>
<dbReference type="EMBL" id="JACHMM010000001">
    <property type="protein sequence ID" value="MBB5788217.1"/>
    <property type="molecule type" value="Genomic_DNA"/>
</dbReference>
<evidence type="ECO:0008006" key="3">
    <source>
        <dbReference type="Google" id="ProtNLM"/>
    </source>
</evidence>
<name>A0A7W9LLL6_9ACTN</name>
<accession>A0A7W9LLL6</accession>
<proteinExistence type="predicted"/>
<protein>
    <recommendedName>
        <fullName evidence="3">LamG domain-containing protein</fullName>
    </recommendedName>
</protein>
<sequence length="93" mass="9153">MALTRGADGVVLYVDGVAVASGAPVPGSVTTDAAVGLHLGQRPDGANQLLGDLDDVWLLGRAASAAEIAALAAGDAVGDPLVHLPLDEVSRAT</sequence>
<gene>
    <name evidence="1" type="ORF">HD601_002792</name>
</gene>
<dbReference type="AlphaFoldDB" id="A0A7W9LLL6"/>